<dbReference type="InterPro" id="IPR008978">
    <property type="entry name" value="HSP20-like_chaperone"/>
</dbReference>
<comment type="caution">
    <text evidence="4">The sequence shown here is derived from an EMBL/GenBank/DDBJ whole genome shotgun (WGS) entry which is preliminary data.</text>
</comment>
<dbReference type="Proteomes" id="UP001499924">
    <property type="component" value="Unassembled WGS sequence"/>
</dbReference>
<dbReference type="InterPro" id="IPR025723">
    <property type="entry name" value="ArsA/GET3_ATPase-like"/>
</dbReference>
<dbReference type="SUPFAM" id="SSF52540">
    <property type="entry name" value="P-loop containing nucleoside triphosphate hydrolases"/>
    <property type="match status" value="1"/>
</dbReference>
<dbReference type="Pfam" id="PF02374">
    <property type="entry name" value="ArsA_ATPase"/>
    <property type="match status" value="1"/>
</dbReference>
<dbReference type="PANTHER" id="PTHR10803">
    <property type="entry name" value="ARSENICAL PUMP-DRIVING ATPASE ARSENITE-TRANSLOCATING ATPASE"/>
    <property type="match status" value="1"/>
</dbReference>
<dbReference type="PANTHER" id="PTHR10803:SF3">
    <property type="entry name" value="ATPASE GET3"/>
    <property type="match status" value="1"/>
</dbReference>
<feature type="domain" description="ArsA HSP20-like" evidence="3">
    <location>
        <begin position="296"/>
        <end position="363"/>
    </location>
</feature>
<proteinExistence type="inferred from homology"/>
<comment type="similarity">
    <text evidence="1">Belongs to the arsA ATPase family.</text>
</comment>
<evidence type="ECO:0000259" key="2">
    <source>
        <dbReference type="Pfam" id="PF02374"/>
    </source>
</evidence>
<name>A0ABP6P9T2_9ACTN</name>
<dbReference type="InterPro" id="IPR027417">
    <property type="entry name" value="P-loop_NTPase"/>
</dbReference>
<accession>A0ABP6P9T2</accession>
<evidence type="ECO:0000256" key="1">
    <source>
        <dbReference type="ARBA" id="ARBA00011040"/>
    </source>
</evidence>
<dbReference type="Pfam" id="PF17886">
    <property type="entry name" value="ArsA_HSP20"/>
    <property type="match status" value="1"/>
</dbReference>
<evidence type="ECO:0000259" key="3">
    <source>
        <dbReference type="Pfam" id="PF17886"/>
    </source>
</evidence>
<protein>
    <submittedName>
        <fullName evidence="4">ArsA family ATPase</fullName>
    </submittedName>
</protein>
<dbReference type="InterPro" id="IPR016300">
    <property type="entry name" value="ATPase_ArsA/GET3"/>
</dbReference>
<dbReference type="RefSeq" id="WP_344689345.1">
    <property type="nucleotide sequence ID" value="NZ_BAAAVV010000005.1"/>
</dbReference>
<keyword evidence="5" id="KW-1185">Reference proteome</keyword>
<gene>
    <name evidence="4" type="ORF">GCM10010531_26090</name>
</gene>
<dbReference type="InterPro" id="IPR040612">
    <property type="entry name" value="ArsA_HSP20-like"/>
</dbReference>
<dbReference type="Gene3D" id="2.60.40.790">
    <property type="match status" value="1"/>
</dbReference>
<sequence length="382" mass="39492">MRTLIVTGPGGAGTSTIAAAAAVRAARSGRRTVLLSRSPAPVAGLDVEPGLTLAVVDPRTALEGLWSTSAGALSAVLPQLTLPPPGSVVPLPGTAELALLAELSRADADLVVLDAGPIQEAVGLIGLPATLRWWLDQLLPPGVRALGAVRTAAVTYGAARRGPVDAALEAVPVIERLLARDRLADPTDTAVHVVVPSRTAAAESLRTAATALGLHGLRAGTVLTRVLPGGGPGQWWARRAADQNEAVTAFGAVAPVHRVPERPIAPGDADAVADLLEGWELPTSGGLPAPAPERTNDGWALTLPLPFAERGAVDLIRWADDLVVTAAGVRRSLRLDALLRRCEVTGGRLRHAGTAEAALEVTFRPDPRLWPADLLAAEGRNR</sequence>
<evidence type="ECO:0000313" key="5">
    <source>
        <dbReference type="Proteomes" id="UP001499924"/>
    </source>
</evidence>
<dbReference type="Gene3D" id="3.40.50.300">
    <property type="entry name" value="P-loop containing nucleotide triphosphate hydrolases"/>
    <property type="match status" value="1"/>
</dbReference>
<organism evidence="4 5">
    <name type="scientific">Blastococcus jejuensis</name>
    <dbReference type="NCBI Taxonomy" id="351224"/>
    <lineage>
        <taxon>Bacteria</taxon>
        <taxon>Bacillati</taxon>
        <taxon>Actinomycetota</taxon>
        <taxon>Actinomycetes</taxon>
        <taxon>Geodermatophilales</taxon>
        <taxon>Geodermatophilaceae</taxon>
        <taxon>Blastococcus</taxon>
    </lineage>
</organism>
<reference evidence="5" key="1">
    <citation type="journal article" date="2019" name="Int. J. Syst. Evol. Microbiol.">
        <title>The Global Catalogue of Microorganisms (GCM) 10K type strain sequencing project: providing services to taxonomists for standard genome sequencing and annotation.</title>
        <authorList>
            <consortium name="The Broad Institute Genomics Platform"/>
            <consortium name="The Broad Institute Genome Sequencing Center for Infectious Disease"/>
            <person name="Wu L."/>
            <person name="Ma J."/>
        </authorList>
    </citation>
    <scope>NUCLEOTIDE SEQUENCE [LARGE SCALE GENOMIC DNA]</scope>
    <source>
        <strain evidence="5">JCM 15614</strain>
    </source>
</reference>
<feature type="domain" description="ArsA/GET3 Anion-transporting ATPase-like" evidence="2">
    <location>
        <begin position="1"/>
        <end position="223"/>
    </location>
</feature>
<evidence type="ECO:0000313" key="4">
    <source>
        <dbReference type="EMBL" id="GAA3171469.1"/>
    </source>
</evidence>
<dbReference type="EMBL" id="BAAAVV010000005">
    <property type="protein sequence ID" value="GAA3171469.1"/>
    <property type="molecule type" value="Genomic_DNA"/>
</dbReference>